<protein>
    <submittedName>
        <fullName evidence="2">Uncharacterized protein</fullName>
    </submittedName>
</protein>
<organism evidence="2 3">
    <name type="scientific">Tilletiopsis washingtonensis</name>
    <dbReference type="NCBI Taxonomy" id="58919"/>
    <lineage>
        <taxon>Eukaryota</taxon>
        <taxon>Fungi</taxon>
        <taxon>Dikarya</taxon>
        <taxon>Basidiomycota</taxon>
        <taxon>Ustilaginomycotina</taxon>
        <taxon>Exobasidiomycetes</taxon>
        <taxon>Entylomatales</taxon>
        <taxon>Entylomatales incertae sedis</taxon>
        <taxon>Tilletiopsis</taxon>
    </lineage>
</organism>
<dbReference type="EMBL" id="KZ819303">
    <property type="protein sequence ID" value="PWN95712.1"/>
    <property type="molecule type" value="Genomic_DNA"/>
</dbReference>
<evidence type="ECO:0000256" key="1">
    <source>
        <dbReference type="SAM" id="MobiDB-lite"/>
    </source>
</evidence>
<feature type="compositionally biased region" description="Low complexity" evidence="1">
    <location>
        <begin position="7"/>
        <end position="21"/>
    </location>
</feature>
<keyword evidence="3" id="KW-1185">Reference proteome</keyword>
<dbReference type="RefSeq" id="XP_025595991.1">
    <property type="nucleotide sequence ID" value="XM_025739113.1"/>
</dbReference>
<dbReference type="Proteomes" id="UP000245946">
    <property type="component" value="Unassembled WGS sequence"/>
</dbReference>
<reference evidence="2 3" key="1">
    <citation type="journal article" date="2018" name="Mol. Biol. Evol.">
        <title>Broad Genomic Sampling Reveals a Smut Pathogenic Ancestry of the Fungal Clade Ustilaginomycotina.</title>
        <authorList>
            <person name="Kijpornyongpan T."/>
            <person name="Mondo S.J."/>
            <person name="Barry K."/>
            <person name="Sandor L."/>
            <person name="Lee J."/>
            <person name="Lipzen A."/>
            <person name="Pangilinan J."/>
            <person name="LaButti K."/>
            <person name="Hainaut M."/>
            <person name="Henrissat B."/>
            <person name="Grigoriev I.V."/>
            <person name="Spatafora J.W."/>
            <person name="Aime M.C."/>
        </authorList>
    </citation>
    <scope>NUCLEOTIDE SEQUENCE [LARGE SCALE GENOMIC DNA]</scope>
    <source>
        <strain evidence="2 3">MCA 4186</strain>
    </source>
</reference>
<gene>
    <name evidence="2" type="ORF">FA09DRAFT_137909</name>
</gene>
<evidence type="ECO:0000313" key="2">
    <source>
        <dbReference type="EMBL" id="PWN95712.1"/>
    </source>
</evidence>
<feature type="region of interest" description="Disordered" evidence="1">
    <location>
        <begin position="1"/>
        <end position="31"/>
    </location>
</feature>
<dbReference type="GeneID" id="37266659"/>
<proteinExistence type="predicted"/>
<name>A0A316Z465_9BASI</name>
<dbReference type="AlphaFoldDB" id="A0A316Z465"/>
<feature type="region of interest" description="Disordered" evidence="1">
    <location>
        <begin position="106"/>
        <end position="142"/>
    </location>
</feature>
<feature type="compositionally biased region" description="Polar residues" evidence="1">
    <location>
        <begin position="132"/>
        <end position="142"/>
    </location>
</feature>
<evidence type="ECO:0000313" key="3">
    <source>
        <dbReference type="Proteomes" id="UP000245946"/>
    </source>
</evidence>
<sequence>MPAWPVRAAPSGRSRASAAASRARRRPPRCQGGATLWARVGHKRRRSHTSTITSWCRRYRTDGMLHSQPQTHTAPRAAECPQTTLCAASGTHKACTHPHPPHLPAHNHLTMSAFSSAPPPYDAAHGALPQAQADTMPSGSKSWTQLVRGTHDELYAAWDSGMLGADAPQHVRGRSLALRTDGNQFHWSEWLQSITWHERAFGPAQSVMTFATRMFRSDSFEMQAAGSSRTLASWKERTGALTIGKQKLTVQADEGLQSAAVQLDGRACRWECVGELVSCRAGAAARQCADGISQRTVDGHRWDKCTYGLYDTQSREL</sequence>
<accession>A0A316Z465</accession>